<dbReference type="InterPro" id="IPR036259">
    <property type="entry name" value="MFS_trans_sf"/>
</dbReference>
<keyword evidence="6 7" id="KW-0472">Membrane</keyword>
<dbReference type="InterPro" id="IPR051788">
    <property type="entry name" value="MFS_Transporter"/>
</dbReference>
<evidence type="ECO:0000256" key="4">
    <source>
        <dbReference type="ARBA" id="ARBA00022692"/>
    </source>
</evidence>
<name>A0A844GIW2_9FIRM</name>
<dbReference type="Gene3D" id="1.20.1250.20">
    <property type="entry name" value="MFS general substrate transporter like domains"/>
    <property type="match status" value="2"/>
</dbReference>
<accession>A0A844GIW2</accession>
<reference evidence="8 9" key="1">
    <citation type="submission" date="2019-11" db="EMBL/GenBank/DDBJ databases">
        <title>Draft genome sequence of Blautia luti DSM 14534T, isolated from human stool.</title>
        <authorList>
            <person name="Ortiz R."/>
            <person name="Melis-Arcos F."/>
            <person name="Covarrubias P."/>
            <person name="Cardenas J.P."/>
            <person name="Perez-Donoso J."/>
            <person name="Almonacid D."/>
        </authorList>
    </citation>
    <scope>NUCLEOTIDE SEQUENCE [LARGE SCALE GENOMIC DNA]</scope>
    <source>
        <strain evidence="8 9">DSM 14534</strain>
    </source>
</reference>
<dbReference type="RefSeq" id="WP_118511010.1">
    <property type="nucleotide sequence ID" value="NZ_WMBC01000001.1"/>
</dbReference>
<feature type="transmembrane region" description="Helical" evidence="7">
    <location>
        <begin position="211"/>
        <end position="230"/>
    </location>
</feature>
<dbReference type="Pfam" id="PF07690">
    <property type="entry name" value="MFS_1"/>
    <property type="match status" value="1"/>
</dbReference>
<dbReference type="PANTHER" id="PTHR23514">
    <property type="entry name" value="BYPASS OF STOP CODON PROTEIN 6"/>
    <property type="match status" value="1"/>
</dbReference>
<evidence type="ECO:0000313" key="9">
    <source>
        <dbReference type="Proteomes" id="UP000437824"/>
    </source>
</evidence>
<feature type="transmembrane region" description="Helical" evidence="7">
    <location>
        <begin position="368"/>
        <end position="388"/>
    </location>
</feature>
<dbReference type="SUPFAM" id="SSF103473">
    <property type="entry name" value="MFS general substrate transporter"/>
    <property type="match status" value="1"/>
</dbReference>
<dbReference type="InterPro" id="IPR011701">
    <property type="entry name" value="MFS"/>
</dbReference>
<dbReference type="GO" id="GO:0005886">
    <property type="term" value="C:plasma membrane"/>
    <property type="evidence" value="ECO:0007669"/>
    <property type="project" value="UniProtKB-SubCell"/>
</dbReference>
<evidence type="ECO:0000256" key="5">
    <source>
        <dbReference type="ARBA" id="ARBA00022989"/>
    </source>
</evidence>
<feature type="transmembrane region" description="Helical" evidence="7">
    <location>
        <begin position="334"/>
        <end position="356"/>
    </location>
</feature>
<dbReference type="AlphaFoldDB" id="A0A844GIW2"/>
<comment type="subcellular location">
    <subcellularLocation>
        <location evidence="1">Cell membrane</location>
        <topology evidence="1">Multi-pass membrane protein</topology>
    </subcellularLocation>
</comment>
<dbReference type="GO" id="GO:0022857">
    <property type="term" value="F:transmembrane transporter activity"/>
    <property type="evidence" value="ECO:0007669"/>
    <property type="project" value="InterPro"/>
</dbReference>
<feature type="transmembrane region" description="Helical" evidence="7">
    <location>
        <begin position="44"/>
        <end position="66"/>
    </location>
</feature>
<comment type="caution">
    <text evidence="8">The sequence shown here is derived from an EMBL/GenBank/DDBJ whole genome shotgun (WGS) entry which is preliminary data.</text>
</comment>
<feature type="transmembrane region" description="Helical" evidence="7">
    <location>
        <begin position="73"/>
        <end position="93"/>
    </location>
</feature>
<evidence type="ECO:0000313" key="8">
    <source>
        <dbReference type="EMBL" id="MTD60227.1"/>
    </source>
</evidence>
<keyword evidence="4 7" id="KW-0812">Transmembrane</keyword>
<dbReference type="PANTHER" id="PTHR23514:SF3">
    <property type="entry name" value="BYPASS OF STOP CODON PROTEIN 6"/>
    <property type="match status" value="1"/>
</dbReference>
<proteinExistence type="inferred from homology"/>
<evidence type="ECO:0000256" key="6">
    <source>
        <dbReference type="ARBA" id="ARBA00023136"/>
    </source>
</evidence>
<evidence type="ECO:0000256" key="2">
    <source>
        <dbReference type="ARBA" id="ARBA00008335"/>
    </source>
</evidence>
<feature type="transmembrane region" description="Helical" evidence="7">
    <location>
        <begin position="250"/>
        <end position="267"/>
    </location>
</feature>
<evidence type="ECO:0000256" key="3">
    <source>
        <dbReference type="ARBA" id="ARBA00022448"/>
    </source>
</evidence>
<evidence type="ECO:0000256" key="1">
    <source>
        <dbReference type="ARBA" id="ARBA00004651"/>
    </source>
</evidence>
<feature type="transmembrane region" description="Helical" evidence="7">
    <location>
        <begin position="303"/>
        <end position="322"/>
    </location>
</feature>
<keyword evidence="5 7" id="KW-1133">Transmembrane helix</keyword>
<feature type="transmembrane region" description="Helical" evidence="7">
    <location>
        <begin position="171"/>
        <end position="190"/>
    </location>
</feature>
<feature type="transmembrane region" description="Helical" evidence="7">
    <location>
        <begin position="12"/>
        <end position="32"/>
    </location>
</feature>
<dbReference type="EMBL" id="WMBC01000001">
    <property type="protein sequence ID" value="MTD60227.1"/>
    <property type="molecule type" value="Genomic_DNA"/>
</dbReference>
<sequence length="397" mass="42923">MKTNYNRTVQACFIGYVVQAIVNNFVPLLFLTFQSSYGISLQKITLLVTFNFGIQLLVDLASIGFVDRIGYRASMILAHGMAAAGLILLTVLPETFSDPFWGLLVAVMIYAIGGGLLEVLVSPVVEACPTDNKEKAMSLLHSFYCWGHVGVVLLSTLFFRIFGIANWKYMALTWSLIPILNGILFTRVPIAPLLDEGETGLTMVELFKKKIFWVLMLMMLCAGASEQAVSQWASTLAEKSFGINKTIGDLAGPMAFAILMGSSRAFYGKFGDRINLERFMQYSAVLCMISYLMIAFIPIPALGILGCAVCGLSVGIMWPGTFSMASASVKRGGTALFALLALAGDVGCSSGPTYVGMISGALNDNLKMGILAALIFPIFMVVGIRLIMGLRKNPAQN</sequence>
<keyword evidence="3" id="KW-0813">Transport</keyword>
<evidence type="ECO:0000256" key="7">
    <source>
        <dbReference type="SAM" id="Phobius"/>
    </source>
</evidence>
<feature type="transmembrane region" description="Helical" evidence="7">
    <location>
        <begin position="143"/>
        <end position="165"/>
    </location>
</feature>
<protein>
    <submittedName>
        <fullName evidence="8">MFS transporter</fullName>
    </submittedName>
</protein>
<feature type="transmembrane region" description="Helical" evidence="7">
    <location>
        <begin position="99"/>
        <end position="122"/>
    </location>
</feature>
<organism evidence="8 9">
    <name type="scientific">Blautia luti DSM 14534 = JCM 17040</name>
    <dbReference type="NCBI Taxonomy" id="649762"/>
    <lineage>
        <taxon>Bacteria</taxon>
        <taxon>Bacillati</taxon>
        <taxon>Bacillota</taxon>
        <taxon>Clostridia</taxon>
        <taxon>Lachnospirales</taxon>
        <taxon>Lachnospiraceae</taxon>
        <taxon>Blautia</taxon>
    </lineage>
</organism>
<gene>
    <name evidence="8" type="ORF">GKZ57_02840</name>
</gene>
<feature type="transmembrane region" description="Helical" evidence="7">
    <location>
        <begin position="279"/>
        <end position="297"/>
    </location>
</feature>
<dbReference type="Proteomes" id="UP000437824">
    <property type="component" value="Unassembled WGS sequence"/>
</dbReference>
<comment type="similarity">
    <text evidence="2">Belongs to the major facilitator superfamily.</text>
</comment>